<dbReference type="PROSITE" id="PS50011">
    <property type="entry name" value="PROTEIN_KINASE_DOM"/>
    <property type="match status" value="1"/>
</dbReference>
<protein>
    <recommendedName>
        <fullName evidence="1">non-specific serine/threonine protein kinase</fullName>
        <ecNumber evidence="1">2.7.11.1</ecNumber>
    </recommendedName>
</protein>
<evidence type="ECO:0000256" key="1">
    <source>
        <dbReference type="ARBA" id="ARBA00012513"/>
    </source>
</evidence>
<dbReference type="AlphaFoldDB" id="A0A8J3LBP3"/>
<evidence type="ECO:0000256" key="7">
    <source>
        <dbReference type="ARBA" id="ARBA00047899"/>
    </source>
</evidence>
<accession>A0A8J3LBP3</accession>
<keyword evidence="11" id="KW-1133">Transmembrane helix</keyword>
<evidence type="ECO:0000256" key="6">
    <source>
        <dbReference type="ARBA" id="ARBA00022840"/>
    </source>
</evidence>
<feature type="transmembrane region" description="Helical" evidence="11">
    <location>
        <begin position="333"/>
        <end position="355"/>
    </location>
</feature>
<evidence type="ECO:0000256" key="9">
    <source>
        <dbReference type="PROSITE-ProRule" id="PRU10141"/>
    </source>
</evidence>
<feature type="region of interest" description="Disordered" evidence="10">
    <location>
        <begin position="361"/>
        <end position="391"/>
    </location>
</feature>
<gene>
    <name evidence="13" type="primary">pknA</name>
    <name evidence="13" type="ORF">Cme02nite_10460</name>
</gene>
<evidence type="ECO:0000256" key="10">
    <source>
        <dbReference type="SAM" id="MobiDB-lite"/>
    </source>
</evidence>
<organism evidence="13 14">
    <name type="scientific">Catellatospora methionotrophica</name>
    <dbReference type="NCBI Taxonomy" id="121620"/>
    <lineage>
        <taxon>Bacteria</taxon>
        <taxon>Bacillati</taxon>
        <taxon>Actinomycetota</taxon>
        <taxon>Actinomycetes</taxon>
        <taxon>Micromonosporales</taxon>
        <taxon>Micromonosporaceae</taxon>
        <taxon>Catellatospora</taxon>
    </lineage>
</organism>
<comment type="caution">
    <text evidence="13">The sequence shown here is derived from an EMBL/GenBank/DDBJ whole genome shotgun (WGS) entry which is preliminary data.</text>
</comment>
<proteinExistence type="predicted"/>
<dbReference type="FunFam" id="3.30.200.20:FF:000035">
    <property type="entry name" value="Serine/threonine protein kinase Stk1"/>
    <property type="match status" value="1"/>
</dbReference>
<keyword evidence="4 9" id="KW-0547">Nucleotide-binding</keyword>
<sequence>MSAFTPGLKLHDRYLLDRRIGSGGMAEVWQAHDLVLGRPVAVKVLAGPTAADPALRAGALREARSAAQLTHPHITAVHDFGEVTFPDGHVEPYLVMELLTGESLAELMARGPVGWARAAVIGAQVAGALAAAHARDVVHRDVKPGNIMITATGAKVLDFGIAAMTGLPDATGMLIIGTPAYAAPERLRQKAADPAADVYALGVLLIEMVTGRRRNGIDSWEQFEAEHARPRPLPPLPGVPPAITALIAAAVDPSPARRPRADDLAHALGGLAAPAMPGSVPATPAGPNPTLLAPTGGAISGAARVPAPATRVQAVPRPKAAPPARPKRGGRPLLAVALVMAIIVISGVLLIMSALNEPTDPANAVTTPTRSPSRPARTTAVVKPSPTPERGGPFAAVKLLSDLNDAVQKLRDTELITPKQKTELENGLRNISTKMLQGDWDEARKRAENLQKKVEGWADDAEGDAKEAYEPVQKLLDELEKLAKRNS</sequence>
<dbReference type="Proteomes" id="UP000660339">
    <property type="component" value="Unassembled WGS sequence"/>
</dbReference>
<dbReference type="InterPro" id="IPR017441">
    <property type="entry name" value="Protein_kinase_ATP_BS"/>
</dbReference>
<dbReference type="PANTHER" id="PTHR43289">
    <property type="entry name" value="MITOGEN-ACTIVATED PROTEIN KINASE KINASE KINASE 20-RELATED"/>
    <property type="match status" value="1"/>
</dbReference>
<evidence type="ECO:0000313" key="14">
    <source>
        <dbReference type="Proteomes" id="UP000660339"/>
    </source>
</evidence>
<comment type="catalytic activity">
    <reaction evidence="8">
        <text>L-seryl-[protein] + ATP = O-phospho-L-seryl-[protein] + ADP + H(+)</text>
        <dbReference type="Rhea" id="RHEA:17989"/>
        <dbReference type="Rhea" id="RHEA-COMP:9863"/>
        <dbReference type="Rhea" id="RHEA-COMP:11604"/>
        <dbReference type="ChEBI" id="CHEBI:15378"/>
        <dbReference type="ChEBI" id="CHEBI:29999"/>
        <dbReference type="ChEBI" id="CHEBI:30616"/>
        <dbReference type="ChEBI" id="CHEBI:83421"/>
        <dbReference type="ChEBI" id="CHEBI:456216"/>
        <dbReference type="EC" id="2.7.11.1"/>
    </reaction>
</comment>
<dbReference type="InterPro" id="IPR000719">
    <property type="entry name" value="Prot_kinase_dom"/>
</dbReference>
<dbReference type="Pfam" id="PF00069">
    <property type="entry name" value="Pkinase"/>
    <property type="match status" value="1"/>
</dbReference>
<keyword evidence="14" id="KW-1185">Reference proteome</keyword>
<feature type="binding site" evidence="9">
    <location>
        <position position="43"/>
    </location>
    <ligand>
        <name>ATP</name>
        <dbReference type="ChEBI" id="CHEBI:30616"/>
    </ligand>
</feature>
<keyword evidence="2" id="KW-0723">Serine/threonine-protein kinase</keyword>
<evidence type="ECO:0000256" key="8">
    <source>
        <dbReference type="ARBA" id="ARBA00048679"/>
    </source>
</evidence>
<reference evidence="13" key="1">
    <citation type="submission" date="2021-01" db="EMBL/GenBank/DDBJ databases">
        <title>Whole genome shotgun sequence of Catellatospora methionotrophica NBRC 14553.</title>
        <authorList>
            <person name="Komaki H."/>
            <person name="Tamura T."/>
        </authorList>
    </citation>
    <scope>NUCLEOTIDE SEQUENCE</scope>
    <source>
        <strain evidence="13">NBRC 14553</strain>
    </source>
</reference>
<evidence type="ECO:0000256" key="2">
    <source>
        <dbReference type="ARBA" id="ARBA00022527"/>
    </source>
</evidence>
<feature type="domain" description="Protein kinase" evidence="12">
    <location>
        <begin position="14"/>
        <end position="269"/>
    </location>
</feature>
<dbReference type="PANTHER" id="PTHR43289:SF6">
    <property type="entry name" value="SERINE_THREONINE-PROTEIN KINASE NEKL-3"/>
    <property type="match status" value="1"/>
</dbReference>
<keyword evidence="3" id="KW-0808">Transferase</keyword>
<dbReference type="EC" id="2.7.11.1" evidence="1"/>
<evidence type="ECO:0000256" key="5">
    <source>
        <dbReference type="ARBA" id="ARBA00022777"/>
    </source>
</evidence>
<dbReference type="EMBL" id="BONJ01000002">
    <property type="protein sequence ID" value="GIG12714.1"/>
    <property type="molecule type" value="Genomic_DNA"/>
</dbReference>
<keyword evidence="11" id="KW-0472">Membrane</keyword>
<dbReference type="GO" id="GO:0004674">
    <property type="term" value="F:protein serine/threonine kinase activity"/>
    <property type="evidence" value="ECO:0007669"/>
    <property type="project" value="UniProtKB-KW"/>
</dbReference>
<comment type="catalytic activity">
    <reaction evidence="7">
        <text>L-threonyl-[protein] + ATP = O-phospho-L-threonyl-[protein] + ADP + H(+)</text>
        <dbReference type="Rhea" id="RHEA:46608"/>
        <dbReference type="Rhea" id="RHEA-COMP:11060"/>
        <dbReference type="Rhea" id="RHEA-COMP:11605"/>
        <dbReference type="ChEBI" id="CHEBI:15378"/>
        <dbReference type="ChEBI" id="CHEBI:30013"/>
        <dbReference type="ChEBI" id="CHEBI:30616"/>
        <dbReference type="ChEBI" id="CHEBI:61977"/>
        <dbReference type="ChEBI" id="CHEBI:456216"/>
        <dbReference type="EC" id="2.7.11.1"/>
    </reaction>
</comment>
<evidence type="ECO:0000313" key="13">
    <source>
        <dbReference type="EMBL" id="GIG12714.1"/>
    </source>
</evidence>
<evidence type="ECO:0000259" key="12">
    <source>
        <dbReference type="PROSITE" id="PS50011"/>
    </source>
</evidence>
<dbReference type="GO" id="GO:0005524">
    <property type="term" value="F:ATP binding"/>
    <property type="evidence" value="ECO:0007669"/>
    <property type="project" value="UniProtKB-UniRule"/>
</dbReference>
<dbReference type="SUPFAM" id="SSF56112">
    <property type="entry name" value="Protein kinase-like (PK-like)"/>
    <property type="match status" value="1"/>
</dbReference>
<dbReference type="Gene3D" id="1.10.510.10">
    <property type="entry name" value="Transferase(Phosphotransferase) domain 1"/>
    <property type="match status" value="1"/>
</dbReference>
<evidence type="ECO:0000256" key="3">
    <source>
        <dbReference type="ARBA" id="ARBA00022679"/>
    </source>
</evidence>
<dbReference type="SMART" id="SM00220">
    <property type="entry name" value="S_TKc"/>
    <property type="match status" value="1"/>
</dbReference>
<evidence type="ECO:0000256" key="11">
    <source>
        <dbReference type="SAM" id="Phobius"/>
    </source>
</evidence>
<dbReference type="CDD" id="cd14014">
    <property type="entry name" value="STKc_PknB_like"/>
    <property type="match status" value="1"/>
</dbReference>
<evidence type="ECO:0000256" key="4">
    <source>
        <dbReference type="ARBA" id="ARBA00022741"/>
    </source>
</evidence>
<name>A0A8J3LBP3_9ACTN</name>
<dbReference type="InterPro" id="IPR008271">
    <property type="entry name" value="Ser/Thr_kinase_AS"/>
</dbReference>
<dbReference type="InterPro" id="IPR011009">
    <property type="entry name" value="Kinase-like_dom_sf"/>
</dbReference>
<dbReference type="Gene3D" id="3.30.200.20">
    <property type="entry name" value="Phosphorylase Kinase, domain 1"/>
    <property type="match status" value="1"/>
</dbReference>
<dbReference type="PROSITE" id="PS00107">
    <property type="entry name" value="PROTEIN_KINASE_ATP"/>
    <property type="match status" value="1"/>
</dbReference>
<keyword evidence="11" id="KW-0812">Transmembrane</keyword>
<keyword evidence="5 13" id="KW-0418">Kinase</keyword>
<keyword evidence="6 9" id="KW-0067">ATP-binding</keyword>
<dbReference type="PROSITE" id="PS00108">
    <property type="entry name" value="PROTEIN_KINASE_ST"/>
    <property type="match status" value="1"/>
</dbReference>
<dbReference type="RefSeq" id="WP_166388090.1">
    <property type="nucleotide sequence ID" value="NZ_BAAATT010000012.1"/>
</dbReference>